<keyword evidence="9" id="KW-0378">Hydrolase</keyword>
<evidence type="ECO:0000256" key="15">
    <source>
        <dbReference type="ARBA" id="ARBA00045897"/>
    </source>
</evidence>
<comment type="function">
    <text evidence="15">Degrades mitochondrial transit peptides after their cleavage in the intermembrane space or in the matrix, and presequence peptides; clearance of these peptides is required to keep the presequence processing machinery running. Preferentially cleaves the N-terminal side of paired basic amino acid residues. Also degrades other unstructured peptides. May function as an ATP-dependent peptidase as opposed to a metalloendopeptidase.</text>
</comment>
<dbReference type="FunFam" id="3.30.830.10:FF:000009">
    <property type="entry name" value="Presequence protease, mitochondrial"/>
    <property type="match status" value="1"/>
</dbReference>
<keyword evidence="13" id="KW-0496">Mitochondrion</keyword>
<dbReference type="InterPro" id="IPR055130">
    <property type="entry name" value="PreP_C"/>
</dbReference>
<dbReference type="PANTHER" id="PTHR43016">
    <property type="entry name" value="PRESEQUENCE PROTEASE"/>
    <property type="match status" value="1"/>
</dbReference>
<evidence type="ECO:0000256" key="6">
    <source>
        <dbReference type="ARBA" id="ARBA00020167"/>
    </source>
</evidence>
<dbReference type="MEROPS" id="M16.A19"/>
<evidence type="ECO:0000256" key="10">
    <source>
        <dbReference type="ARBA" id="ARBA00022833"/>
    </source>
</evidence>
<evidence type="ECO:0000256" key="12">
    <source>
        <dbReference type="ARBA" id="ARBA00023049"/>
    </source>
</evidence>
<evidence type="ECO:0000256" key="13">
    <source>
        <dbReference type="ARBA" id="ARBA00023128"/>
    </source>
</evidence>
<organism evidence="17 18">
    <name type="scientific">Exophiala xenobiotica</name>
    <dbReference type="NCBI Taxonomy" id="348802"/>
    <lineage>
        <taxon>Eukaryota</taxon>
        <taxon>Fungi</taxon>
        <taxon>Dikarya</taxon>
        <taxon>Ascomycota</taxon>
        <taxon>Pezizomycotina</taxon>
        <taxon>Eurotiomycetes</taxon>
        <taxon>Chaetothyriomycetidae</taxon>
        <taxon>Chaetothyriales</taxon>
        <taxon>Herpotrichiellaceae</taxon>
        <taxon>Exophiala</taxon>
    </lineage>
</organism>
<comment type="subcellular location">
    <subcellularLocation>
        <location evidence="3">Mitochondrion intermembrane space</location>
    </subcellularLocation>
    <subcellularLocation>
        <location evidence="2">Mitochondrion matrix</location>
    </subcellularLocation>
</comment>
<dbReference type="GO" id="GO:0016485">
    <property type="term" value="P:protein processing"/>
    <property type="evidence" value="ECO:0007669"/>
    <property type="project" value="TreeGrafter"/>
</dbReference>
<keyword evidence="8" id="KW-0479">Metal-binding</keyword>
<dbReference type="FunFam" id="3.30.830.10:FF:000013">
    <property type="entry name" value="Mitochondrial presequence protease"/>
    <property type="match status" value="1"/>
</dbReference>
<evidence type="ECO:0000256" key="7">
    <source>
        <dbReference type="ARBA" id="ARBA00022670"/>
    </source>
</evidence>
<dbReference type="SMART" id="SM01264">
    <property type="entry name" value="M16C_associated"/>
    <property type="match status" value="1"/>
</dbReference>
<reference evidence="17 18" key="1">
    <citation type="submission" date="2015-01" db="EMBL/GenBank/DDBJ databases">
        <title>The Genome Sequence of Exophiala xenobiotica CBS118157.</title>
        <authorList>
            <consortium name="The Broad Institute Genomics Platform"/>
            <person name="Cuomo C."/>
            <person name="de Hoog S."/>
            <person name="Gorbushina A."/>
            <person name="Stielow B."/>
            <person name="Teixiera M."/>
            <person name="Abouelleil A."/>
            <person name="Chapman S.B."/>
            <person name="Priest M."/>
            <person name="Young S.K."/>
            <person name="Wortman J."/>
            <person name="Nusbaum C."/>
            <person name="Birren B."/>
        </authorList>
    </citation>
    <scope>NUCLEOTIDE SEQUENCE [LARGE SCALE GENOMIC DNA]</scope>
    <source>
        <strain evidence="17 18">CBS 118157</strain>
    </source>
</reference>
<keyword evidence="7" id="KW-0645">Protease</keyword>
<dbReference type="Pfam" id="PF22516">
    <property type="entry name" value="PreP_C"/>
    <property type="match status" value="1"/>
</dbReference>
<gene>
    <name evidence="17" type="ORF">PV05_01989</name>
</gene>
<evidence type="ECO:0000313" key="17">
    <source>
        <dbReference type="EMBL" id="KIW61922.1"/>
    </source>
</evidence>
<evidence type="ECO:0000256" key="3">
    <source>
        <dbReference type="ARBA" id="ARBA00004569"/>
    </source>
</evidence>
<evidence type="ECO:0000256" key="2">
    <source>
        <dbReference type="ARBA" id="ARBA00004305"/>
    </source>
</evidence>
<feature type="domain" description="Peptidase M16C associated" evidence="16">
    <location>
        <begin position="504"/>
        <end position="762"/>
    </location>
</feature>
<dbReference type="GO" id="GO:0004222">
    <property type="term" value="F:metalloendopeptidase activity"/>
    <property type="evidence" value="ECO:0007669"/>
    <property type="project" value="TreeGrafter"/>
</dbReference>
<evidence type="ECO:0000256" key="4">
    <source>
        <dbReference type="ARBA" id="ARBA00007575"/>
    </source>
</evidence>
<dbReference type="Proteomes" id="UP000054342">
    <property type="component" value="Unassembled WGS sequence"/>
</dbReference>
<evidence type="ECO:0000313" key="18">
    <source>
        <dbReference type="Proteomes" id="UP000054342"/>
    </source>
</evidence>
<keyword evidence="12" id="KW-0482">Metalloprotease</keyword>
<evidence type="ECO:0000256" key="14">
    <source>
        <dbReference type="ARBA" id="ARBA00034552"/>
    </source>
</evidence>
<dbReference type="STRING" id="348802.A0A0D2DHZ3"/>
<dbReference type="Gene3D" id="3.30.830.10">
    <property type="entry name" value="Metalloenzyme, LuxS/M16 peptidase-like"/>
    <property type="match status" value="4"/>
</dbReference>
<name>A0A0D2DHZ3_9EURO</name>
<dbReference type="FunFam" id="3.30.830.10:FF:000011">
    <property type="entry name" value="Presequence protease, mitochondrial"/>
    <property type="match status" value="1"/>
</dbReference>
<dbReference type="InterPro" id="IPR011249">
    <property type="entry name" value="Metalloenz_LuxS/M16"/>
</dbReference>
<dbReference type="Pfam" id="PF05193">
    <property type="entry name" value="Peptidase_M16_C"/>
    <property type="match status" value="1"/>
</dbReference>
<dbReference type="GO" id="GO:0005758">
    <property type="term" value="C:mitochondrial intermembrane space"/>
    <property type="evidence" value="ECO:0007669"/>
    <property type="project" value="UniProtKB-SubCell"/>
</dbReference>
<dbReference type="EMBL" id="KN847317">
    <property type="protein sequence ID" value="KIW61922.1"/>
    <property type="molecule type" value="Genomic_DNA"/>
</dbReference>
<dbReference type="GO" id="GO:0046872">
    <property type="term" value="F:metal ion binding"/>
    <property type="evidence" value="ECO:0007669"/>
    <property type="project" value="UniProtKB-KW"/>
</dbReference>
<evidence type="ECO:0000259" key="16">
    <source>
        <dbReference type="SMART" id="SM01264"/>
    </source>
</evidence>
<dbReference type="OrthoDB" id="10250783at2759"/>
<evidence type="ECO:0000256" key="8">
    <source>
        <dbReference type="ARBA" id="ARBA00022723"/>
    </source>
</evidence>
<dbReference type="RefSeq" id="XP_013322506.1">
    <property type="nucleotide sequence ID" value="XM_013467052.1"/>
</dbReference>
<dbReference type="GO" id="GO:0005759">
    <property type="term" value="C:mitochondrial matrix"/>
    <property type="evidence" value="ECO:0007669"/>
    <property type="project" value="UniProtKB-SubCell"/>
</dbReference>
<evidence type="ECO:0000256" key="5">
    <source>
        <dbReference type="ARBA" id="ARBA00011853"/>
    </source>
</evidence>
<comment type="subunit">
    <text evidence="5">Monomer and homodimer; homodimerization is induced by binding of the substrate.</text>
</comment>
<comment type="cofactor">
    <cofactor evidence="1">
        <name>Zn(2+)</name>
        <dbReference type="ChEBI" id="CHEBI:29105"/>
    </cofactor>
</comment>
<evidence type="ECO:0000256" key="1">
    <source>
        <dbReference type="ARBA" id="ARBA00001947"/>
    </source>
</evidence>
<keyword evidence="10" id="KW-0862">Zinc</keyword>
<protein>
    <recommendedName>
        <fullName evidence="6">Presequence protease, mitochondrial</fullName>
    </recommendedName>
    <alternativeName>
        <fullName evidence="14">Pitrilysin metalloproteinase</fullName>
    </alternativeName>
</protein>
<dbReference type="PANTHER" id="PTHR43016:SF13">
    <property type="entry name" value="PRESEQUENCE PROTEASE, MITOCHONDRIAL"/>
    <property type="match status" value="1"/>
</dbReference>
<evidence type="ECO:0000256" key="9">
    <source>
        <dbReference type="ARBA" id="ARBA00022801"/>
    </source>
</evidence>
<keyword evidence="11" id="KW-0809">Transit peptide</keyword>
<proteinExistence type="inferred from homology"/>
<dbReference type="Pfam" id="PF08367">
    <property type="entry name" value="M16C_assoc"/>
    <property type="match status" value="1"/>
</dbReference>
<dbReference type="HOGENOM" id="CLU_009165_0_0_1"/>
<sequence>MLRHGVLRHGLHHCPRKPTSNVIVPKIPLSARRGYASVTDLEAYPKPGESIHGFTLKEIKHVPELHLTALRLEHDKTKAEYLHVARDDKNNVFAINFKTNPTDRTGLPHILEHVTLCGSQKYPVRDPFFKMMPRSLANFMNAFTSSDYTSYPFATTNLQDYRNLSSVYLDATLHPLLKRTDFLQEGWRLGPEDPREPATEDNVKFKGVVYNEMKGQMSDASYLFYIRFREHLFPSLHNSGGDPEVMTNLTHEQLVDFSREHYHPSNAKIFSYGSLSIAEHLQHVNETISEFDQTAPDSDIKMPIDFSNGLSFEVPGPLDTMQPADRQFKSSMTWLGCETSDIVETFSVSIMMSLLMNGYGSPLYQGLIESGLGTNFSPNSGYDSSTKVGTFSIGLDGMKAEDIAGLKDTIRTVLREKAHEAFLPHKIEGYMHQLELSLKHKTANFGMGLLEKTLAGWFNGVNPMDGLAWNDIISAFKSRLKDERYLEKLVQKYLLGDGCVQFTMKPSELYGSTLDKQEEERRKSILEKIKKDASSPEAAISQLGQQELQLLEEQETSQSKNLDTLPTLSVDDIARVKQKKPRYSSRIGEVSCLWRETSTNGITYFQAKHLLKGLPEELRLLMPLFTESLMRLGTKVKSVGDIEAEILLKTGGISIAPFIAPEPWSLDGYKEGLLLDGYALDRNVPAMFDLMRTLLLEIDFTNSKAVAAIQELLESKTSGALDAVAESGHHFAITSASAALTSRGRIQDQLSGLTQIEATARTLDAARKDPGSLQKVIHKLQRIQSFAISNSSELSMRVVCEPDSVSTNRSLIEEFLAKLPQGGRVITGSGSSDAVPGSSLSRRAFFNLPFQVSYTGTCLQTAPYSSPDKAPLTVLGQLLTHNFLHPEVREKGGAYGASASASPISALFTMSSYRDPNPRNSLQVFQRAGAYARDKEWSGRELEESKLSIFQGIDAPRSVSSEASKEFMYGITEDMDQKMRENLLDVTKEDVQRVAQKYLVDLPSELKSVCTLGEKKDWIAKDPDHWQEKSLQMAA</sequence>
<dbReference type="SUPFAM" id="SSF63411">
    <property type="entry name" value="LuxS/MPP-like metallohydrolase"/>
    <property type="match status" value="4"/>
</dbReference>
<dbReference type="InterPro" id="IPR013578">
    <property type="entry name" value="Peptidase_M16C_assoc"/>
</dbReference>
<dbReference type="InterPro" id="IPR007863">
    <property type="entry name" value="Peptidase_M16_C"/>
</dbReference>
<dbReference type="AlphaFoldDB" id="A0A0D2DHZ3"/>
<evidence type="ECO:0000256" key="11">
    <source>
        <dbReference type="ARBA" id="ARBA00022946"/>
    </source>
</evidence>
<accession>A0A0D2DHZ3</accession>
<dbReference type="GeneID" id="25323897"/>
<keyword evidence="18" id="KW-1185">Reference proteome</keyword>
<comment type="similarity">
    <text evidence="4">Belongs to the peptidase M16 family. PreP subfamily.</text>
</comment>